<name>A0A5B9WBA1_9BACT</name>
<feature type="domain" description="Gfo/Idh/MocA-like oxidoreductase bacterial type C-terminal" evidence="2">
    <location>
        <begin position="200"/>
        <end position="403"/>
    </location>
</feature>
<dbReference type="EC" id="1.1.1.18" evidence="3"/>
<dbReference type="Gene3D" id="3.40.50.720">
    <property type="entry name" value="NAD(P)-binding Rossmann-like Domain"/>
    <property type="match status" value="1"/>
</dbReference>
<sequence>MRTTQANRRQFLKAAGPAIAMPYVITSSALGAGGRAPASERIVMATIGCGGQGTGDMQGFLGFPQVQMVATCDPVTGHRENAARIVNDHYHSRDCKDYNDFREVLARPDIDAVLIGTPDHWHALITIAACKAGKDVYCEKPECLTIKEGRAMADAVERYGRVFSGGSQRVLGDYGDWPRLVRGGALGEIKEIYADCWGPSGDCYLEPQSVPPGVDWEMWLGPAPWRPFHDSLISGGFRPYRDYSGGGMTDWGAHRFGAAMFAAGLHRTGPVEVIPPDGKDHKLLTYVFANGTRMYHGGTGDITYKGTEGTLPGRHKTPTARVDMEGYRGEGGIFGDFLHCVKTRELPFRNIEVAHRATTVCHLGNIAYWLNRPLKWDPVAEQIVGDPEANRWLDRPKREPWAI</sequence>
<reference evidence="3 4" key="1">
    <citation type="submission" date="2019-08" db="EMBL/GenBank/DDBJ databases">
        <title>Deep-cultivation of Planctomycetes and their phenomic and genomic characterization uncovers novel biology.</title>
        <authorList>
            <person name="Wiegand S."/>
            <person name="Jogler M."/>
            <person name="Boedeker C."/>
            <person name="Pinto D."/>
            <person name="Vollmers J."/>
            <person name="Rivas-Marin E."/>
            <person name="Kohn T."/>
            <person name="Peeters S.H."/>
            <person name="Heuer A."/>
            <person name="Rast P."/>
            <person name="Oberbeckmann S."/>
            <person name="Bunk B."/>
            <person name="Jeske O."/>
            <person name="Meyerdierks A."/>
            <person name="Storesund J.E."/>
            <person name="Kallscheuer N."/>
            <person name="Luecker S."/>
            <person name="Lage O.M."/>
            <person name="Pohl T."/>
            <person name="Merkel B.J."/>
            <person name="Hornburger P."/>
            <person name="Mueller R.-W."/>
            <person name="Bruemmer F."/>
            <person name="Labrenz M."/>
            <person name="Spormann A.M."/>
            <person name="Op den Camp H."/>
            <person name="Overmann J."/>
            <person name="Amann R."/>
            <person name="Jetten M.S.M."/>
            <person name="Mascher T."/>
            <person name="Medema M.H."/>
            <person name="Devos D.P."/>
            <person name="Kaster A.-K."/>
            <person name="Ovreas L."/>
            <person name="Rohde M."/>
            <person name="Galperin M.Y."/>
            <person name="Jogler C."/>
        </authorList>
    </citation>
    <scope>NUCLEOTIDE SEQUENCE [LARGE SCALE GENOMIC DNA]</scope>
    <source>
        <strain evidence="3 4">OJF2</strain>
    </source>
</reference>
<evidence type="ECO:0000259" key="2">
    <source>
        <dbReference type="Pfam" id="PF19051"/>
    </source>
</evidence>
<organism evidence="3 4">
    <name type="scientific">Aquisphaera giovannonii</name>
    <dbReference type="NCBI Taxonomy" id="406548"/>
    <lineage>
        <taxon>Bacteria</taxon>
        <taxon>Pseudomonadati</taxon>
        <taxon>Planctomycetota</taxon>
        <taxon>Planctomycetia</taxon>
        <taxon>Isosphaerales</taxon>
        <taxon>Isosphaeraceae</taxon>
        <taxon>Aquisphaera</taxon>
    </lineage>
</organism>
<dbReference type="InterPro" id="IPR000683">
    <property type="entry name" value="Gfo/Idh/MocA-like_OxRdtase_N"/>
</dbReference>
<dbReference type="Gene3D" id="3.30.360.10">
    <property type="entry name" value="Dihydrodipicolinate Reductase, domain 2"/>
    <property type="match status" value="1"/>
</dbReference>
<dbReference type="InterPro" id="IPR050463">
    <property type="entry name" value="Gfo/Idh/MocA_oxidrdct_glycsds"/>
</dbReference>
<gene>
    <name evidence="3" type="primary">iolG_18</name>
    <name evidence="3" type="ORF">OJF2_58810</name>
</gene>
<dbReference type="KEGG" id="agv:OJF2_58810"/>
<dbReference type="InterPro" id="IPR006311">
    <property type="entry name" value="TAT_signal"/>
</dbReference>
<dbReference type="InterPro" id="IPR036291">
    <property type="entry name" value="NAD(P)-bd_dom_sf"/>
</dbReference>
<accession>A0A5B9WBA1</accession>
<dbReference type="Pfam" id="PF19051">
    <property type="entry name" value="GFO_IDH_MocA_C2"/>
    <property type="match status" value="1"/>
</dbReference>
<proteinExistence type="predicted"/>
<evidence type="ECO:0000259" key="1">
    <source>
        <dbReference type="Pfam" id="PF01408"/>
    </source>
</evidence>
<dbReference type="PANTHER" id="PTHR43818">
    <property type="entry name" value="BCDNA.GH03377"/>
    <property type="match status" value="1"/>
</dbReference>
<keyword evidence="3" id="KW-0560">Oxidoreductase</keyword>
<dbReference type="GO" id="GO:0050112">
    <property type="term" value="F:inositol 2-dehydrogenase (NAD+) activity"/>
    <property type="evidence" value="ECO:0007669"/>
    <property type="project" value="UniProtKB-EC"/>
</dbReference>
<dbReference type="PROSITE" id="PS51318">
    <property type="entry name" value="TAT"/>
    <property type="match status" value="1"/>
</dbReference>
<dbReference type="GO" id="GO:0000166">
    <property type="term" value="F:nucleotide binding"/>
    <property type="evidence" value="ECO:0007669"/>
    <property type="project" value="InterPro"/>
</dbReference>
<feature type="domain" description="Gfo/Idh/MocA-like oxidoreductase N-terminal" evidence="1">
    <location>
        <begin position="45"/>
        <end position="164"/>
    </location>
</feature>
<dbReference type="Pfam" id="PF01408">
    <property type="entry name" value="GFO_IDH_MocA"/>
    <property type="match status" value="1"/>
</dbReference>
<dbReference type="Proteomes" id="UP000324233">
    <property type="component" value="Chromosome"/>
</dbReference>
<dbReference type="SUPFAM" id="SSF55347">
    <property type="entry name" value="Glyceraldehyde-3-phosphate dehydrogenase-like, C-terminal domain"/>
    <property type="match status" value="1"/>
</dbReference>
<dbReference type="EMBL" id="CP042997">
    <property type="protein sequence ID" value="QEH37291.1"/>
    <property type="molecule type" value="Genomic_DNA"/>
</dbReference>
<dbReference type="AlphaFoldDB" id="A0A5B9WBA1"/>
<evidence type="ECO:0000313" key="4">
    <source>
        <dbReference type="Proteomes" id="UP000324233"/>
    </source>
</evidence>
<keyword evidence="4" id="KW-1185">Reference proteome</keyword>
<dbReference type="InterPro" id="IPR043906">
    <property type="entry name" value="Gfo/Idh/MocA_OxRdtase_bact_C"/>
</dbReference>
<dbReference type="SUPFAM" id="SSF51735">
    <property type="entry name" value="NAD(P)-binding Rossmann-fold domains"/>
    <property type="match status" value="1"/>
</dbReference>
<dbReference type="PANTHER" id="PTHR43818:SF5">
    <property type="entry name" value="OXIDOREDUCTASE FAMILY PROTEIN"/>
    <property type="match status" value="1"/>
</dbReference>
<evidence type="ECO:0000313" key="3">
    <source>
        <dbReference type="EMBL" id="QEH37291.1"/>
    </source>
</evidence>
<dbReference type="RefSeq" id="WP_168222111.1">
    <property type="nucleotide sequence ID" value="NZ_CP042997.1"/>
</dbReference>
<protein>
    <submittedName>
        <fullName evidence="3">Inositol 2-dehydrogenase</fullName>
        <ecNumber evidence="3">1.1.1.18</ecNumber>
    </submittedName>
</protein>